<dbReference type="HOGENOM" id="CLU_946183_0_0_6"/>
<evidence type="ECO:0000313" key="2">
    <source>
        <dbReference type="Proteomes" id="UP000002425"/>
    </source>
</evidence>
<dbReference type="KEGG" id="pcr:Pcryo_0915"/>
<accession>Q1QCA7</accession>
<dbReference type="AlphaFoldDB" id="Q1QCA7"/>
<keyword evidence="2" id="KW-1185">Reference proteome</keyword>
<sequence>MSSKEQKAFIFRQQRFAYPSSHAAKRIAQRTSMDSIELMSLIDNGACVNIGQHAGSYRRHLLFFSPKDTFFYVAIQDERNGEIITVLPPAYHRNLAWKISTEQCQMARKSYESYTEAIAAAQSKKNVAERYYTLRKKDFKSNNCVPLTTNSHTYRLSVEALYVGEYLTPKRKTLFKISMNYYIDDFEKSVKELLKDTILHAQIDHEIKNKLLFQDSIYELCFRQYKNTSVFYNVTLRSQYEAEIHAEQHYESQLKHMRNVLSTYSSSYLTLSAPICMKLPRLCWKPFLEKIY</sequence>
<protein>
    <submittedName>
        <fullName evidence="1">Uncharacterized protein</fullName>
    </submittedName>
</protein>
<organism evidence="1 2">
    <name type="scientific">Psychrobacter cryohalolentis (strain ATCC BAA-1226 / DSM 17306 / VKM B-2378 / K5)</name>
    <dbReference type="NCBI Taxonomy" id="335284"/>
    <lineage>
        <taxon>Bacteria</taxon>
        <taxon>Pseudomonadati</taxon>
        <taxon>Pseudomonadota</taxon>
        <taxon>Gammaproteobacteria</taxon>
        <taxon>Moraxellales</taxon>
        <taxon>Moraxellaceae</taxon>
        <taxon>Psychrobacter</taxon>
    </lineage>
</organism>
<dbReference type="RefSeq" id="WP_011513257.1">
    <property type="nucleotide sequence ID" value="NC_007969.1"/>
</dbReference>
<proteinExistence type="predicted"/>
<evidence type="ECO:0000313" key="1">
    <source>
        <dbReference type="EMBL" id="ABE74696.1"/>
    </source>
</evidence>
<dbReference type="eggNOG" id="ENOG5034AC2">
    <property type="taxonomic scope" value="Bacteria"/>
</dbReference>
<name>Q1QCA7_PSYCK</name>
<reference evidence="1" key="1">
    <citation type="submission" date="2006-03" db="EMBL/GenBank/DDBJ databases">
        <title>Complete sequence of chromosome of Psychrobacter cryohalolentis K5.</title>
        <authorList>
            <consortium name="US DOE Joint Genome Institute"/>
            <person name="Copeland A."/>
            <person name="Lucas S."/>
            <person name="Lapidus A."/>
            <person name="Barry K."/>
            <person name="Detter J.C."/>
            <person name="Glavina del Rio T."/>
            <person name="Hammon N."/>
            <person name="Israni S."/>
            <person name="Dalin E."/>
            <person name="Tice H."/>
            <person name="Pitluck S."/>
            <person name="Brettin T."/>
            <person name="Bruce D."/>
            <person name="Han C."/>
            <person name="Tapia R."/>
            <person name="Sims D.R."/>
            <person name="Gilna P."/>
            <person name="Schmutz J."/>
            <person name="Larimer F."/>
            <person name="Land M."/>
            <person name="Hauser L."/>
            <person name="Kyrpides N."/>
            <person name="Kim E."/>
            <person name="Richardson P."/>
        </authorList>
    </citation>
    <scope>NUCLEOTIDE SEQUENCE</scope>
    <source>
        <strain evidence="1">K5</strain>
    </source>
</reference>
<gene>
    <name evidence="1" type="ordered locus">Pcryo_0915</name>
</gene>
<dbReference type="EMBL" id="CP000323">
    <property type="protein sequence ID" value="ABE74696.1"/>
    <property type="molecule type" value="Genomic_DNA"/>
</dbReference>
<dbReference type="Proteomes" id="UP000002425">
    <property type="component" value="Chromosome"/>
</dbReference>
<dbReference type="STRING" id="335284.Pcryo_0915"/>